<dbReference type="Gene3D" id="2.40.50.100">
    <property type="match status" value="1"/>
</dbReference>
<dbReference type="PANTHER" id="PTHR30469:SF15">
    <property type="entry name" value="HLYD FAMILY OF SECRETION PROTEINS"/>
    <property type="match status" value="1"/>
</dbReference>
<evidence type="ECO:0000313" key="1">
    <source>
        <dbReference type="EMBL" id="MDL2410975.1"/>
    </source>
</evidence>
<name>A0ABT7KS46_9HYPH</name>
<protein>
    <submittedName>
        <fullName evidence="1">Biotin/lipoyl-binding protein</fullName>
    </submittedName>
</protein>
<keyword evidence="2" id="KW-1185">Reference proteome</keyword>
<sequence>MTLHRFYSSLPLLLSLSLLVGCEPSSNAGKEINPRPVKFATATAQQEQTAILPGVVHAHVETDLAFRTLGRMVSRKVDVGDLVHKGDVLAEIDPLSLQLAV</sequence>
<dbReference type="Proteomes" id="UP001172630">
    <property type="component" value="Unassembled WGS sequence"/>
</dbReference>
<dbReference type="PROSITE" id="PS51257">
    <property type="entry name" value="PROKAR_LIPOPROTEIN"/>
    <property type="match status" value="1"/>
</dbReference>
<dbReference type="RefSeq" id="WP_285885021.1">
    <property type="nucleotide sequence ID" value="NZ_JARFYN010000203.1"/>
</dbReference>
<dbReference type="EMBL" id="JARFYN010000203">
    <property type="protein sequence ID" value="MDL2410975.1"/>
    <property type="molecule type" value="Genomic_DNA"/>
</dbReference>
<comment type="caution">
    <text evidence="1">The sequence shown here is derived from an EMBL/GenBank/DDBJ whole genome shotgun (WGS) entry which is preliminary data.</text>
</comment>
<gene>
    <name evidence="1" type="ORF">PY650_36760</name>
</gene>
<feature type="non-terminal residue" evidence="1">
    <location>
        <position position="101"/>
    </location>
</feature>
<evidence type="ECO:0000313" key="2">
    <source>
        <dbReference type="Proteomes" id="UP001172630"/>
    </source>
</evidence>
<reference evidence="1" key="1">
    <citation type="submission" date="2023-06" db="EMBL/GenBank/DDBJ databases">
        <title>Phylogenetic Diversity of Rhizobium strains.</title>
        <authorList>
            <person name="Moura F.T."/>
            <person name="Helene L.C.F."/>
            <person name="Hungria M."/>
        </authorList>
    </citation>
    <scope>NUCLEOTIDE SEQUENCE</scope>
    <source>
        <strain evidence="1">CCGE524</strain>
    </source>
</reference>
<accession>A0ABT7KS46</accession>
<dbReference type="PANTHER" id="PTHR30469">
    <property type="entry name" value="MULTIDRUG RESISTANCE PROTEIN MDTA"/>
    <property type="match status" value="1"/>
</dbReference>
<organism evidence="1 2">
    <name type="scientific">Rhizobium calliandrae</name>
    <dbReference type="NCBI Taxonomy" id="1312182"/>
    <lineage>
        <taxon>Bacteria</taxon>
        <taxon>Pseudomonadati</taxon>
        <taxon>Pseudomonadota</taxon>
        <taxon>Alphaproteobacteria</taxon>
        <taxon>Hyphomicrobiales</taxon>
        <taxon>Rhizobiaceae</taxon>
        <taxon>Rhizobium/Agrobacterium group</taxon>
        <taxon>Rhizobium</taxon>
    </lineage>
</organism>
<proteinExistence type="predicted"/>